<name>A0A165MIQ5_PELLU</name>
<evidence type="ECO:0000256" key="1">
    <source>
        <dbReference type="SAM" id="Coils"/>
    </source>
</evidence>
<evidence type="ECO:0008006" key="4">
    <source>
        <dbReference type="Google" id="ProtNLM"/>
    </source>
</evidence>
<dbReference type="GO" id="GO:0006355">
    <property type="term" value="P:regulation of DNA-templated transcription"/>
    <property type="evidence" value="ECO:0007669"/>
    <property type="project" value="InterPro"/>
</dbReference>
<reference evidence="2 3" key="1">
    <citation type="submission" date="2016-03" db="EMBL/GenBank/DDBJ databases">
        <title>Speciation and ecological success in dimly lit waters: horizontal gene transfer in a green sulfur bacteria bloom unveiled by metagenomic assembly.</title>
        <authorList>
            <person name="Llorens-Mares T."/>
            <person name="Liu Z."/>
            <person name="Allen L.Z."/>
            <person name="Rusch D.B."/>
            <person name="Craig M.T."/>
            <person name="Dupont C.L."/>
            <person name="Bryant D.A."/>
            <person name="Casamayor E.O."/>
        </authorList>
    </citation>
    <scope>NUCLEOTIDE SEQUENCE [LARGE SCALE GENOMIC DNA]</scope>
    <source>
        <strain evidence="2">CIII</strain>
    </source>
</reference>
<comment type="caution">
    <text evidence="2">The sequence shown here is derived from an EMBL/GenBank/DDBJ whole genome shotgun (WGS) entry which is preliminary data.</text>
</comment>
<accession>A0A165MIQ5</accession>
<sequence length="411" mass="46441">MERCSVSHLPVTRLPEWSVRHGSAGYVKEISVIGNDIIHSRVVADVPVVLDYMDNDLIHSVIDSPVLRGSPIHWIWNLQDVDGMSWGYKKDITNLLYRWSPSLRLIVFYNLRPSFRTMMETAASVVPAQIEVIFADSFKDAVESTLAFKSGTLPQASFWGTSKDEGHARLQEFLCAVAKMTWFNMLDQVVPFPAADSPYYPFLRSIACMQDDLRSRAAEHQAEMADLRRSYEQRLDRKKHHMKAQMELHRQALQGFEEERSRLLLQLCSQEQKLESVSRSVAEKRAALAAIARKVMALEDDAGRGAGIAATCRSLFSSGSSAPIADAQAGIRFAERDRAFITLLEKIHPSLTPRELQTLLLMKHNTTNRELSGMMGVSARGVESLRYRIHKKRGIGRHRSIKSYLLELSEG</sequence>
<dbReference type="Proteomes" id="UP000076481">
    <property type="component" value="Unassembled WGS sequence"/>
</dbReference>
<keyword evidence="1" id="KW-0175">Coiled coil</keyword>
<dbReference type="EMBL" id="LVWG01000003">
    <property type="protein sequence ID" value="KZK75293.1"/>
    <property type="molecule type" value="Genomic_DNA"/>
</dbReference>
<dbReference type="Gene3D" id="1.10.10.10">
    <property type="entry name" value="Winged helix-like DNA-binding domain superfamily/Winged helix DNA-binding domain"/>
    <property type="match status" value="1"/>
</dbReference>
<proteinExistence type="predicted"/>
<dbReference type="AlphaFoldDB" id="A0A165MIQ5"/>
<organism evidence="2 3">
    <name type="scientific">Pelodictyon luteolum</name>
    <dbReference type="NCBI Taxonomy" id="1100"/>
    <lineage>
        <taxon>Bacteria</taxon>
        <taxon>Pseudomonadati</taxon>
        <taxon>Chlorobiota</taxon>
        <taxon>Chlorobiia</taxon>
        <taxon>Chlorobiales</taxon>
        <taxon>Chlorobiaceae</taxon>
        <taxon>Chlorobium/Pelodictyon group</taxon>
        <taxon>Pelodictyon</taxon>
    </lineage>
</organism>
<dbReference type="RefSeq" id="WP_303680634.1">
    <property type="nucleotide sequence ID" value="NZ_LVWG01000003.1"/>
</dbReference>
<dbReference type="GO" id="GO:0003677">
    <property type="term" value="F:DNA binding"/>
    <property type="evidence" value="ECO:0007669"/>
    <property type="project" value="InterPro"/>
</dbReference>
<dbReference type="SUPFAM" id="SSF46894">
    <property type="entry name" value="C-terminal effector domain of the bipartite response regulators"/>
    <property type="match status" value="1"/>
</dbReference>
<gene>
    <name evidence="2" type="ORF">A3K90_05840</name>
</gene>
<dbReference type="InterPro" id="IPR016032">
    <property type="entry name" value="Sig_transdc_resp-reg_C-effctor"/>
</dbReference>
<feature type="coiled-coil region" evidence="1">
    <location>
        <begin position="210"/>
        <end position="259"/>
    </location>
</feature>
<evidence type="ECO:0000313" key="2">
    <source>
        <dbReference type="EMBL" id="KZK75293.1"/>
    </source>
</evidence>
<dbReference type="InterPro" id="IPR036388">
    <property type="entry name" value="WH-like_DNA-bd_sf"/>
</dbReference>
<protein>
    <recommendedName>
        <fullName evidence="4">Transcriptional regulator</fullName>
    </recommendedName>
</protein>
<evidence type="ECO:0000313" key="3">
    <source>
        <dbReference type="Proteomes" id="UP000076481"/>
    </source>
</evidence>